<dbReference type="AlphaFoldDB" id="A0A0F8WLY1"/>
<sequence>QRDNIKYIKVDTPNWNDSRTDVGTEYGLWLPDITFGDISWSIYSLGGPMSHLGNARFGGSADVVPTDALEVVGVSVLGDGGATDYTQYAADGYMTMAGTARVLRNVDFEPKAVKQGGVGPADGGGTGFPTHDYDQTNDESVLIHWEIPHEYASAGEIHLHVEFFVDTAPASAESVTWGVEYKKLSIGDNFDFSSGTTPVIVNTDLTTGTPANDGKIHSSAEINLTTTGFEPMDVVLIRIFRDADASEAGATDDFGGDARVFNYHLMYLSDKMGQAS</sequence>
<proteinExistence type="predicted"/>
<organism evidence="1">
    <name type="scientific">marine sediment metagenome</name>
    <dbReference type="NCBI Taxonomy" id="412755"/>
    <lineage>
        <taxon>unclassified sequences</taxon>
        <taxon>metagenomes</taxon>
        <taxon>ecological metagenomes</taxon>
    </lineage>
</organism>
<dbReference type="EMBL" id="LAZR01068638">
    <property type="protein sequence ID" value="KKK49265.1"/>
    <property type="molecule type" value="Genomic_DNA"/>
</dbReference>
<accession>A0A0F8WLY1</accession>
<feature type="non-terminal residue" evidence="1">
    <location>
        <position position="1"/>
    </location>
</feature>
<gene>
    <name evidence="1" type="ORF">LCGC14_3136810</name>
</gene>
<reference evidence="1" key="1">
    <citation type="journal article" date="2015" name="Nature">
        <title>Complex archaea that bridge the gap between prokaryotes and eukaryotes.</title>
        <authorList>
            <person name="Spang A."/>
            <person name="Saw J.H."/>
            <person name="Jorgensen S.L."/>
            <person name="Zaremba-Niedzwiedzka K."/>
            <person name="Martijn J."/>
            <person name="Lind A.E."/>
            <person name="van Eijk R."/>
            <person name="Schleper C."/>
            <person name="Guy L."/>
            <person name="Ettema T.J."/>
        </authorList>
    </citation>
    <scope>NUCLEOTIDE SEQUENCE</scope>
</reference>
<protein>
    <submittedName>
        <fullName evidence="1">Uncharacterized protein</fullName>
    </submittedName>
</protein>
<evidence type="ECO:0000313" key="1">
    <source>
        <dbReference type="EMBL" id="KKK49265.1"/>
    </source>
</evidence>
<name>A0A0F8WLY1_9ZZZZ</name>
<comment type="caution">
    <text evidence="1">The sequence shown here is derived from an EMBL/GenBank/DDBJ whole genome shotgun (WGS) entry which is preliminary data.</text>
</comment>